<feature type="region of interest" description="Disordered" evidence="6">
    <location>
        <begin position="547"/>
        <end position="566"/>
    </location>
</feature>
<sequence length="2309" mass="249935">MDSLEMNLLIENYIDEEKVCHNFPFRKFLLLLYAYRNYHQTVYLRKKELANVENHDRCKGSDSKNGFDGDSHEELSVNLVKSQYNFKKKKKKKKQICFGTSESFPSNVTANGRGKVAQCVGMQYVYNPMMESTHMDNTTGSSVIIPRVSGEVNLATEDTNEDQMGKLPGQGKNPAEKTYKKSNFENRTDSFILSKERQLADLNQAVEDYTEEEVIKLVYYFLNKFMFSKERKKKNKLRGKNSLLLMLERGEDGQANPMGGSKGLKKRVVNGASRGASRGKGKNGGAAEKGVTNEVKGEGTEEVKEGVTNEAEQTNCEKEKPSNGGDCTQGSEVGQVREICTGEAIEGGIDSADVKVAVEGEDKKELPNEGVSQMNNAESGKTNPHGDAHEKNGKACIGSDHEIAVKQAGTEQAEQAKQTEAAAVAVAGGEDADDDVPAAEGEESEEEEKRLELLINTFMNRKQICFSMNDIFYPFTNRNLNMSRKKQQNKKSSKNISFERSNNRFSRILGHVDLLDPRDSAPSRRYIKSKVISGKLKKGLNLLLKHEKKKKRKYRRHGAGDKVDGGVLAPQIGEEVEGSHTNMGGNIGNNNNGNVKGSAFGPPVGKAAGRKKGNKGATHTTNENEENLNVTWPTGENDPNSPIKSAKEKSGRGKNVGEKKGVKANNAPVGVNPSEAFSSTMQMHEVQGGVPFQMSDPRFDLHGMVPVGAIKGGKNQAKPNPRKNTPNGRSKQRDSGSTFDGLFNSGEQMGGVNAKGKEGYNNIDMMNPTMPGYYVGGEVAGQVGGHMSGLVNSPMGSQVRSHLNSQMSTPLRYDHPVYNHPIGGTPVITPNKGFTKKEKTGARKNIQKMNPMSKEASFYNAPLGATSVASISGGGGLYPYGNFHSTSNVDKQIGMIPPHGQPSNNTNIYRMNNTEEQRYAQEAHTINPYMRNEVMNKVDLAKNGYMFKGTNEQLQIGGPVGVDVSLHPNGRMFVERQPGENNLKGSGMQSEQFNKEYYSPFSGTPRSTVKKKNVKSGKKISNVRGVHTVGDKLKDATNQMGRDAEVGDNEDGRDPGGGTTSVGHCYDEKTSRYQNRGGRDDDNSNDGNTSWGGGGGGMGSSYHVGNHNASGRRNSVPGENRYQGQYEERQNRPEQNEGVIGTIGTIGSVEGGPIGVVGCGLGSTTVNHPTEGARTNNTLMHTSLNQLLDGKTRGDNTVSEMMPNGGINIRCTIVGNVTCMNSVVATPRDDALNGKELHGDLSRGKASNDVTPLGKGTIITKKLNQDGTFKEGHFLPANDTMKEQVGNSNGGRSYDMNMSCVAISEGRSREGTGNAILNSRRGEDIGCCNGVVEAKKMTCLQTQWAQQVQTMQGTEKLNQEDAKDKPRGCAEEVAESSGLSNHHINSNVSNGNGSHCASSGSSRNGGSAKLVSEDAPTVGCSSIVRMANVADAALNGEGANKLNYCSGKTYLEGVNVNVASSMHVHQEEKQTGAVTVGYLNHGMSKHARMKDNQEMVGPLVDSPLSSEAGRNLQPMSQSLPLDQHPVVSSGYAGTNDGTCNLGKINRTTDRGNTVDASTFPLRTPHSKGNIHASESSPVQMRKDNLQRYVDERGVNKVDCFTMQVTEGVGSYKEEVLYPCRGGETHAGGSGENRLPPVIVQQRGMKRKVPSLSQPVQGSKKVKGGLAMGPPGANSCRSRASSDGKTEGEKFMQSCPSICASNHSVNPLANQLVNPLPPSQLHNQTQQPFPLPNDGYIIARNTVNVVPSVAPNVAPVNGRNPARELLPQTTVELPNRVDVSQHKNSNTQKVEVKWPPVGNSSFRCDVNGDYEQRGLVGKIPVKDACTEKVNGVEKAMSSTLGKGVLRSEMTHVYGHVGRTVSDAKVHSIRSVSYAMNGESEGRRINAGGVLQRVVEDGISGGTNGCTNNSNVSNGNSNGSRCGSSRSYSILSSLKEREENPQGGMQECAKVRALPTEGKQFMLGSHDICSSGNIGTVGSISGDWGKLRPFNREPSGSRVVAKAHVGVQGYQNGNVGEGRGEYNMGHFAMATPVKVCTPKNLQQEKVGGVKFPSEGVMYSHPQGERNPYSNKVTNEVNNNCRVDSILANCPGDKSNLVGSMSNIAGTSLVGTSFDDLQRGVTSAAARNVVYTWDKGGTIPRNVSNGEGKITNRMEFLDKQSSNSATMKDEENGAKLNVSKKKKRKGKDTLLQEEGSEVKEQVVPERTIDDELSLCDVAEENANEEAKAKPKRCRRSRVGKDGDDQVVTGAYDENGEKISGVWYDTNRRLWRVMYMENDKRKTRGFSPRIYGFNLARELAVKLKYEMMEKNKK</sequence>
<feature type="compositionally biased region" description="Polar residues" evidence="6">
    <location>
        <begin position="628"/>
        <end position="643"/>
    </location>
</feature>
<feature type="region of interest" description="Disordered" evidence="6">
    <location>
        <begin position="708"/>
        <end position="755"/>
    </location>
</feature>
<dbReference type="VEuPathDB" id="PlasmoDB:PCOAH_00002050"/>
<dbReference type="RefSeq" id="XP_019912478.1">
    <property type="nucleotide sequence ID" value="XM_020057022.1"/>
</dbReference>
<feature type="compositionally biased region" description="Basic residues" evidence="6">
    <location>
        <begin position="547"/>
        <end position="557"/>
    </location>
</feature>
<feature type="compositionally biased region" description="Low complexity" evidence="6">
    <location>
        <begin position="1398"/>
        <end position="1407"/>
    </location>
</feature>
<evidence type="ECO:0000256" key="1">
    <source>
        <dbReference type="ARBA" id="ARBA00004123"/>
    </source>
</evidence>
<feature type="compositionally biased region" description="Basic and acidic residues" evidence="6">
    <location>
        <begin position="645"/>
        <end position="661"/>
    </location>
</feature>
<feature type="domain" description="AP2/ERF" evidence="7">
    <location>
        <begin position="2254"/>
        <end position="2303"/>
    </location>
</feature>
<reference evidence="9" key="1">
    <citation type="submission" date="2016-06" db="EMBL/GenBank/DDBJ databases">
        <title>First high quality genome sequence of Plasmodium coatneyi using continuous long reads from single molecule, real-time sequencing.</title>
        <authorList>
            <person name="Chien J.-T."/>
            <person name="Pakala S.B."/>
            <person name="Geraldo J.A."/>
            <person name="Lapp S.A."/>
            <person name="Barnwell J.W."/>
            <person name="Kissinger J.C."/>
            <person name="Galinski M.R."/>
            <person name="Humphrey J.C."/>
        </authorList>
    </citation>
    <scope>NUCLEOTIDE SEQUENCE [LARGE SCALE GENOMIC DNA]</scope>
    <source>
        <strain evidence="9">Hackeri</strain>
    </source>
</reference>
<feature type="compositionally biased region" description="Basic and acidic residues" evidence="6">
    <location>
        <begin position="295"/>
        <end position="307"/>
    </location>
</feature>
<keyword evidence="5" id="KW-0539">Nucleus</keyword>
<dbReference type="OrthoDB" id="372718at2759"/>
<dbReference type="KEGG" id="pcot:PCOAH_00002050"/>
<feature type="compositionally biased region" description="Basic and acidic residues" evidence="6">
    <location>
        <begin position="1042"/>
        <end position="1054"/>
    </location>
</feature>
<feature type="region of interest" description="Disordered" evidence="6">
    <location>
        <begin position="1542"/>
        <end position="1578"/>
    </location>
</feature>
<dbReference type="Pfam" id="PF00847">
    <property type="entry name" value="AP2"/>
    <property type="match status" value="1"/>
</dbReference>
<keyword evidence="2" id="KW-0805">Transcription regulation</keyword>
<feature type="compositionally biased region" description="Basic and acidic residues" evidence="6">
    <location>
        <begin position="1065"/>
        <end position="1082"/>
    </location>
</feature>
<feature type="compositionally biased region" description="Basic and acidic residues" evidence="6">
    <location>
        <begin position="1357"/>
        <end position="1370"/>
    </location>
</feature>
<evidence type="ECO:0000256" key="2">
    <source>
        <dbReference type="ARBA" id="ARBA00023015"/>
    </source>
</evidence>
<dbReference type="GeneID" id="30906924"/>
<dbReference type="InterPro" id="IPR001471">
    <property type="entry name" value="AP2/ERF_dom"/>
</dbReference>
<feature type="compositionally biased region" description="Basic and acidic residues" evidence="6">
    <location>
        <begin position="1126"/>
        <end position="1135"/>
    </location>
</feature>
<keyword evidence="4" id="KW-0804">Transcription</keyword>
<dbReference type="Proteomes" id="UP000092716">
    <property type="component" value="Chromosome 1"/>
</dbReference>
<dbReference type="GO" id="GO:0005634">
    <property type="term" value="C:nucleus"/>
    <property type="evidence" value="ECO:0007669"/>
    <property type="project" value="UniProtKB-SubCell"/>
</dbReference>
<evidence type="ECO:0000256" key="3">
    <source>
        <dbReference type="ARBA" id="ARBA00023125"/>
    </source>
</evidence>
<feature type="compositionally biased region" description="Polar residues" evidence="6">
    <location>
        <begin position="1377"/>
        <end position="1397"/>
    </location>
</feature>
<feature type="region of interest" description="Disordered" evidence="6">
    <location>
        <begin position="2158"/>
        <end position="2195"/>
    </location>
</feature>
<feature type="compositionally biased region" description="Acidic residues" evidence="6">
    <location>
        <begin position="430"/>
        <end position="446"/>
    </location>
</feature>
<feature type="compositionally biased region" description="Basic residues" evidence="6">
    <location>
        <begin position="1008"/>
        <end position="1018"/>
    </location>
</feature>
<comment type="subcellular location">
    <subcellularLocation>
        <location evidence="1">Nucleus</location>
    </subcellularLocation>
</comment>
<feature type="compositionally biased region" description="Gly residues" evidence="6">
    <location>
        <begin position="1090"/>
        <end position="1099"/>
    </location>
</feature>
<feature type="compositionally biased region" description="Basic and acidic residues" evidence="6">
    <location>
        <begin position="1679"/>
        <end position="1688"/>
    </location>
</feature>
<feature type="region of interest" description="Disordered" evidence="6">
    <location>
        <begin position="600"/>
        <end position="674"/>
    </location>
</feature>
<dbReference type="Gene3D" id="1.20.5.2050">
    <property type="match status" value="1"/>
</dbReference>
<feature type="compositionally biased region" description="Polar residues" evidence="6">
    <location>
        <begin position="370"/>
        <end position="382"/>
    </location>
</feature>
<dbReference type="EMBL" id="CP016239">
    <property type="protein sequence ID" value="ANQ05783.1"/>
    <property type="molecule type" value="Genomic_DNA"/>
</dbReference>
<feature type="compositionally biased region" description="Low complexity" evidence="6">
    <location>
        <begin position="408"/>
        <end position="429"/>
    </location>
</feature>
<feature type="compositionally biased region" description="Low complexity" evidence="6">
    <location>
        <begin position="1903"/>
        <end position="1922"/>
    </location>
</feature>
<evidence type="ECO:0000259" key="7">
    <source>
        <dbReference type="Pfam" id="PF00847"/>
    </source>
</evidence>
<organism evidence="8 9">
    <name type="scientific">Plasmodium coatneyi</name>
    <dbReference type="NCBI Taxonomy" id="208452"/>
    <lineage>
        <taxon>Eukaryota</taxon>
        <taxon>Sar</taxon>
        <taxon>Alveolata</taxon>
        <taxon>Apicomplexa</taxon>
        <taxon>Aconoidasida</taxon>
        <taxon>Haemosporida</taxon>
        <taxon>Plasmodiidae</taxon>
        <taxon>Plasmodium</taxon>
    </lineage>
</organism>
<evidence type="ECO:0000256" key="4">
    <source>
        <dbReference type="ARBA" id="ARBA00023163"/>
    </source>
</evidence>
<evidence type="ECO:0000256" key="6">
    <source>
        <dbReference type="SAM" id="MobiDB-lite"/>
    </source>
</evidence>
<keyword evidence="9" id="KW-1185">Reference proteome</keyword>
<evidence type="ECO:0000256" key="5">
    <source>
        <dbReference type="ARBA" id="ARBA00023242"/>
    </source>
</evidence>
<gene>
    <name evidence="8" type="ORF">PCOAH_00002050</name>
</gene>
<proteinExistence type="predicted"/>
<feature type="compositionally biased region" description="Basic and acidic residues" evidence="6">
    <location>
        <begin position="384"/>
        <end position="394"/>
    </location>
</feature>
<accession>A0A1B1DSM3</accession>
<feature type="compositionally biased region" description="Low complexity" evidence="6">
    <location>
        <begin position="285"/>
        <end position="294"/>
    </location>
</feature>
<feature type="region of interest" description="Disordered" evidence="6">
    <location>
        <begin position="997"/>
        <end position="1137"/>
    </location>
</feature>
<protein>
    <recommendedName>
        <fullName evidence="7">AP2/ERF domain-containing protein</fullName>
    </recommendedName>
</protein>
<dbReference type="GO" id="GO:0003700">
    <property type="term" value="F:DNA-binding transcription factor activity"/>
    <property type="evidence" value="ECO:0007669"/>
    <property type="project" value="InterPro"/>
</dbReference>
<dbReference type="GO" id="GO:0003677">
    <property type="term" value="F:DNA binding"/>
    <property type="evidence" value="ECO:0007669"/>
    <property type="project" value="UniProtKB-KW"/>
</dbReference>
<feature type="region of interest" description="Disordered" evidence="6">
    <location>
        <begin position="408"/>
        <end position="448"/>
    </location>
</feature>
<feature type="region of interest" description="Disordered" evidence="6">
    <location>
        <begin position="272"/>
        <end position="334"/>
    </location>
</feature>
<evidence type="ECO:0000313" key="8">
    <source>
        <dbReference type="EMBL" id="ANQ05783.1"/>
    </source>
</evidence>
<feature type="region of interest" description="Disordered" evidence="6">
    <location>
        <begin position="1644"/>
        <end position="1688"/>
    </location>
</feature>
<keyword evidence="3" id="KW-0238">DNA-binding</keyword>
<feature type="region of interest" description="Disordered" evidence="6">
    <location>
        <begin position="1355"/>
        <end position="1412"/>
    </location>
</feature>
<feature type="region of interest" description="Disordered" evidence="6">
    <location>
        <begin position="361"/>
        <end position="394"/>
    </location>
</feature>
<feature type="region of interest" description="Disordered" evidence="6">
    <location>
        <begin position="1898"/>
        <end position="1922"/>
    </location>
</feature>
<evidence type="ECO:0000313" key="9">
    <source>
        <dbReference type="Proteomes" id="UP000092716"/>
    </source>
</evidence>
<name>A0A1B1DSM3_9APIC</name>